<protein>
    <submittedName>
        <fullName evidence="2">Hypothical protein</fullName>
    </submittedName>
</protein>
<evidence type="ECO:0000256" key="1">
    <source>
        <dbReference type="SAM" id="MobiDB-lite"/>
    </source>
</evidence>
<evidence type="ECO:0000313" key="2">
    <source>
        <dbReference type="EMBL" id="ABP49110.1"/>
    </source>
</evidence>
<dbReference type="EMBL" id="EF210454">
    <property type="protein sequence ID" value="ABP49110.1"/>
    <property type="molecule type" value="Genomic_DNA"/>
</dbReference>
<feature type="compositionally biased region" description="Low complexity" evidence="1">
    <location>
        <begin position="111"/>
        <end position="129"/>
    </location>
</feature>
<sequence length="294" mass="29781">MDDALGDGVPLLVAQPPVPGGGADRAVPDMLGGRAVAGLLDPQVQGSDEPGKGDHRVGVAAGVGGEAVPGADEVCVGVLLAPSGAVQVDEEAVGAGAPSDVGNHHSRRVTRSFAASSTRARSPVSAPSVCSSSPARGWPPLLRTKAIWLMLLPIRASAVRRAASSSMAVSSCSLLCTAARPRAALRPAVARKRATVTPRWVAASVISAFSVSERRVVVLRARSLGLRLRRRGVRSGKAGMLRLGCSRSAGSSASPPVTGAPWCRLPGWSPCALARGPAGLPPPSWAGASAYDGP</sequence>
<dbReference type="AlphaFoldDB" id="A7TUT1"/>
<accession>A7TUT1</accession>
<organism evidence="2">
    <name type="scientific">Streptomyces lividans</name>
    <dbReference type="NCBI Taxonomy" id="1916"/>
    <lineage>
        <taxon>Bacteria</taxon>
        <taxon>Bacillati</taxon>
        <taxon>Actinomycetota</taxon>
        <taxon>Actinomycetes</taxon>
        <taxon>Kitasatosporales</taxon>
        <taxon>Streptomycetaceae</taxon>
        <taxon>Streptomyces</taxon>
    </lineage>
</organism>
<name>A7TUT1_STRLI</name>
<proteinExistence type="predicted"/>
<gene>
    <name evidence="2" type="ORF">SLG34</name>
</gene>
<feature type="region of interest" description="Disordered" evidence="1">
    <location>
        <begin position="94"/>
        <end position="129"/>
    </location>
</feature>
<reference evidence="2" key="1">
    <citation type="journal article" date="2007" name="Mol. Microbiol.">
        <title>Analysis of a genomic island housing genes for DNA S-modification system in Streptomyces lividans 66 and its counterparts in other distantly related bacteria.</title>
        <authorList>
            <person name="He X."/>
            <person name="Ou H.Y."/>
            <person name="Yu Q."/>
            <person name="Zhou X."/>
            <person name="Wu J."/>
            <person name="Liang J."/>
            <person name="Zhang W."/>
            <person name="Rajakumar K."/>
            <person name="Deng Z."/>
        </authorList>
    </citation>
    <scope>NUCLEOTIDE SEQUENCE</scope>
    <source>
        <strain evidence="2">66</strain>
    </source>
</reference>